<comment type="caution">
    <text evidence="2">The sequence shown here is derived from an EMBL/GenBank/DDBJ whole genome shotgun (WGS) entry which is preliminary data.</text>
</comment>
<evidence type="ECO:0000313" key="2">
    <source>
        <dbReference type="EMBL" id="KAK2821885.1"/>
    </source>
</evidence>
<proteinExistence type="predicted"/>
<evidence type="ECO:0000313" key="3">
    <source>
        <dbReference type="Proteomes" id="UP001187415"/>
    </source>
</evidence>
<feature type="region of interest" description="Disordered" evidence="1">
    <location>
        <begin position="41"/>
        <end position="70"/>
    </location>
</feature>
<organism evidence="2 3">
    <name type="scientific">Channa striata</name>
    <name type="common">Snakehead murrel</name>
    <name type="synonym">Ophicephalus striatus</name>
    <dbReference type="NCBI Taxonomy" id="64152"/>
    <lineage>
        <taxon>Eukaryota</taxon>
        <taxon>Metazoa</taxon>
        <taxon>Chordata</taxon>
        <taxon>Craniata</taxon>
        <taxon>Vertebrata</taxon>
        <taxon>Euteleostomi</taxon>
        <taxon>Actinopterygii</taxon>
        <taxon>Neopterygii</taxon>
        <taxon>Teleostei</taxon>
        <taxon>Neoteleostei</taxon>
        <taxon>Acanthomorphata</taxon>
        <taxon>Anabantaria</taxon>
        <taxon>Anabantiformes</taxon>
        <taxon>Channoidei</taxon>
        <taxon>Channidae</taxon>
        <taxon>Channa</taxon>
    </lineage>
</organism>
<gene>
    <name evidence="2" type="ORF">Q5P01_021950</name>
</gene>
<name>A0AA88IVD4_CHASR</name>
<feature type="region of interest" description="Disordered" evidence="1">
    <location>
        <begin position="177"/>
        <end position="238"/>
    </location>
</feature>
<accession>A0AA88IVD4</accession>
<sequence>MGEELRAVAELIAHAPKDERCSCETGRVSFKSSSLGKEMRAAADEVVKADTPGARRRGRGSHADDGSREKSRGRQARFLWAYELEPVAAAYRWLIRHRSASYPKCCDAVLVYQIERSRSLPPGLYVYRSRPSHFGCSKQRPLTVVDQFNFVADRRPTLKQKPGDGRLPDAITIDARSGAGQFQRPVRDRPQDRAARARVREQAVRRGRGARPDRPGFLREGDLLRAPPSGHADRASVV</sequence>
<keyword evidence="3" id="KW-1185">Reference proteome</keyword>
<feature type="compositionally biased region" description="Basic and acidic residues" evidence="1">
    <location>
        <begin position="185"/>
        <end position="223"/>
    </location>
</feature>
<protein>
    <submittedName>
        <fullName evidence="2">Uncharacterized protein</fullName>
    </submittedName>
</protein>
<dbReference type="Proteomes" id="UP001187415">
    <property type="component" value="Unassembled WGS sequence"/>
</dbReference>
<dbReference type="AlphaFoldDB" id="A0AA88IVD4"/>
<evidence type="ECO:0000256" key="1">
    <source>
        <dbReference type="SAM" id="MobiDB-lite"/>
    </source>
</evidence>
<reference evidence="2" key="1">
    <citation type="submission" date="2023-07" db="EMBL/GenBank/DDBJ databases">
        <title>Chromosome-level Genome Assembly of Striped Snakehead (Channa striata).</title>
        <authorList>
            <person name="Liu H."/>
        </authorList>
    </citation>
    <scope>NUCLEOTIDE SEQUENCE</scope>
    <source>
        <strain evidence="2">Gz</strain>
        <tissue evidence="2">Muscle</tissue>
    </source>
</reference>
<dbReference type="EMBL" id="JAUPFM010000018">
    <property type="protein sequence ID" value="KAK2821885.1"/>
    <property type="molecule type" value="Genomic_DNA"/>
</dbReference>
<feature type="compositionally biased region" description="Basic and acidic residues" evidence="1">
    <location>
        <begin position="61"/>
        <end position="70"/>
    </location>
</feature>